<proteinExistence type="inferred from homology"/>
<feature type="transmembrane region" description="Helical" evidence="7">
    <location>
        <begin position="62"/>
        <end position="80"/>
    </location>
</feature>
<evidence type="ECO:0000256" key="5">
    <source>
        <dbReference type="ARBA" id="ARBA00022989"/>
    </source>
</evidence>
<evidence type="ECO:0000256" key="3">
    <source>
        <dbReference type="ARBA" id="ARBA00022475"/>
    </source>
</evidence>
<evidence type="ECO:0000256" key="7">
    <source>
        <dbReference type="SAM" id="Phobius"/>
    </source>
</evidence>
<dbReference type="PANTHER" id="PTHR34582:SF7">
    <property type="entry name" value="UPF0702 TRANSMEMBRANE PROTEIN YDFS"/>
    <property type="match status" value="1"/>
</dbReference>
<comment type="similarity">
    <text evidence="2">Belongs to the UPF0702 family.</text>
</comment>
<feature type="transmembrane region" description="Helical" evidence="7">
    <location>
        <begin position="6"/>
        <end position="23"/>
    </location>
</feature>
<feature type="transmembrane region" description="Helical" evidence="7">
    <location>
        <begin position="35"/>
        <end position="56"/>
    </location>
</feature>
<dbReference type="Proteomes" id="UP000265801">
    <property type="component" value="Unassembled WGS sequence"/>
</dbReference>
<feature type="domain" description="YetF C-terminal" evidence="8">
    <location>
        <begin position="81"/>
        <end position="216"/>
    </location>
</feature>
<protein>
    <submittedName>
        <fullName evidence="10">DUF421 domain-containing protein</fullName>
    </submittedName>
</protein>
<dbReference type="GO" id="GO:0005886">
    <property type="term" value="C:plasma membrane"/>
    <property type="evidence" value="ECO:0007669"/>
    <property type="project" value="UniProtKB-SubCell"/>
</dbReference>
<name>A0A3A1R5W4_9BACI</name>
<evidence type="ECO:0000313" key="11">
    <source>
        <dbReference type="Proteomes" id="UP000265801"/>
    </source>
</evidence>
<dbReference type="AlphaFoldDB" id="A0A3A1R5W4"/>
<sequence length="232" mass="26081">MDAVELILRVIIAFAALFIVARISGRKEISQMTFFNFVSAITMGTIGGSIITSANFSIRNGLLALSGWLVLTLIFGYLDIKSKSARKLLEGEPIIVIKQGKIMEKALGRTRLDIDALMVHLREKNVFSIKDVEYAIFETDGKMSVMKKQAQQPVTKRDMNIISSIQSYPYSTEVIADGKIIYNNLDKLNLHEEWLQGQLKKNGVESVSDVFYAEVQKDGSLYIDSRNDHMTH</sequence>
<dbReference type="PANTHER" id="PTHR34582">
    <property type="entry name" value="UPF0702 TRANSMEMBRANE PROTEIN YCAP"/>
    <property type="match status" value="1"/>
</dbReference>
<evidence type="ECO:0000256" key="2">
    <source>
        <dbReference type="ARBA" id="ARBA00006448"/>
    </source>
</evidence>
<dbReference type="InterPro" id="IPR048454">
    <property type="entry name" value="YetF_N"/>
</dbReference>
<keyword evidence="6 7" id="KW-0472">Membrane</keyword>
<keyword evidence="3" id="KW-1003">Cell membrane</keyword>
<evidence type="ECO:0000256" key="1">
    <source>
        <dbReference type="ARBA" id="ARBA00004651"/>
    </source>
</evidence>
<reference evidence="10 11" key="1">
    <citation type="submission" date="2018-09" db="EMBL/GenBank/DDBJ databases">
        <title>Bacillus saliacetes sp. nov., isolated from Thai shrimp paste (Ka-pi).</title>
        <authorList>
            <person name="Daroonpunt R."/>
            <person name="Tanasupawat S."/>
            <person name="Yiamsombut S."/>
        </authorList>
    </citation>
    <scope>NUCLEOTIDE SEQUENCE [LARGE SCALE GENOMIC DNA]</scope>
    <source>
        <strain evidence="10 11">SKP7-4</strain>
    </source>
</reference>
<gene>
    <name evidence="10" type="ORF">D3H55_09490</name>
</gene>
<keyword evidence="5 7" id="KW-1133">Transmembrane helix</keyword>
<dbReference type="OrthoDB" id="9778331at2"/>
<comment type="caution">
    <text evidence="10">The sequence shown here is derived from an EMBL/GenBank/DDBJ whole genome shotgun (WGS) entry which is preliminary data.</text>
</comment>
<dbReference type="Pfam" id="PF04239">
    <property type="entry name" value="DUF421"/>
    <property type="match status" value="1"/>
</dbReference>
<comment type="subcellular location">
    <subcellularLocation>
        <location evidence="1">Cell membrane</location>
        <topology evidence="1">Multi-pass membrane protein</topology>
    </subcellularLocation>
</comment>
<evidence type="ECO:0000259" key="8">
    <source>
        <dbReference type="Pfam" id="PF04239"/>
    </source>
</evidence>
<dbReference type="InterPro" id="IPR007353">
    <property type="entry name" value="DUF421"/>
</dbReference>
<dbReference type="EMBL" id="QXIR01000010">
    <property type="protein sequence ID" value="RIW34733.1"/>
    <property type="molecule type" value="Genomic_DNA"/>
</dbReference>
<accession>A0A3A1R5W4</accession>
<dbReference type="RefSeq" id="WP_119546671.1">
    <property type="nucleotide sequence ID" value="NZ_QXIR01000010.1"/>
</dbReference>
<evidence type="ECO:0000256" key="6">
    <source>
        <dbReference type="ARBA" id="ARBA00023136"/>
    </source>
</evidence>
<dbReference type="Gene3D" id="3.30.240.20">
    <property type="entry name" value="bsu07140 like domains"/>
    <property type="match status" value="2"/>
</dbReference>
<dbReference type="Pfam" id="PF20730">
    <property type="entry name" value="YetF_N"/>
    <property type="match status" value="1"/>
</dbReference>
<evidence type="ECO:0000313" key="10">
    <source>
        <dbReference type="EMBL" id="RIW34733.1"/>
    </source>
</evidence>
<keyword evidence="4 7" id="KW-0812">Transmembrane</keyword>
<keyword evidence="11" id="KW-1185">Reference proteome</keyword>
<dbReference type="InterPro" id="IPR023090">
    <property type="entry name" value="UPF0702_alpha/beta_dom_sf"/>
</dbReference>
<feature type="domain" description="YetF-like N-terminal transmembrane" evidence="9">
    <location>
        <begin position="4"/>
        <end position="78"/>
    </location>
</feature>
<evidence type="ECO:0000259" key="9">
    <source>
        <dbReference type="Pfam" id="PF20730"/>
    </source>
</evidence>
<evidence type="ECO:0000256" key="4">
    <source>
        <dbReference type="ARBA" id="ARBA00022692"/>
    </source>
</evidence>
<organism evidence="10 11">
    <name type="scientific">Bacillus salacetis</name>
    <dbReference type="NCBI Taxonomy" id="2315464"/>
    <lineage>
        <taxon>Bacteria</taxon>
        <taxon>Bacillati</taxon>
        <taxon>Bacillota</taxon>
        <taxon>Bacilli</taxon>
        <taxon>Bacillales</taxon>
        <taxon>Bacillaceae</taxon>
        <taxon>Bacillus</taxon>
    </lineage>
</organism>